<evidence type="ECO:0000313" key="3">
    <source>
        <dbReference type="Proteomes" id="UP001501742"/>
    </source>
</evidence>
<reference evidence="2 3" key="1">
    <citation type="journal article" date="2019" name="Int. J. Syst. Evol. Microbiol.">
        <title>The Global Catalogue of Microorganisms (GCM) 10K type strain sequencing project: providing services to taxonomists for standard genome sequencing and annotation.</title>
        <authorList>
            <consortium name="The Broad Institute Genomics Platform"/>
            <consortium name="The Broad Institute Genome Sequencing Center for Infectious Disease"/>
            <person name="Wu L."/>
            <person name="Ma J."/>
        </authorList>
    </citation>
    <scope>NUCLEOTIDE SEQUENCE [LARGE SCALE GENOMIC DNA]</scope>
    <source>
        <strain evidence="2 3">JCM 12140</strain>
    </source>
</reference>
<comment type="caution">
    <text evidence="2">The sequence shown here is derived from an EMBL/GenBank/DDBJ whole genome shotgun (WGS) entry which is preliminary data.</text>
</comment>
<gene>
    <name evidence="2" type="ORF">GCM10009627_07460</name>
</gene>
<keyword evidence="3" id="KW-1185">Reference proteome</keyword>
<dbReference type="EMBL" id="BAAAJX010000003">
    <property type="protein sequence ID" value="GAA1492400.1"/>
    <property type="molecule type" value="Genomic_DNA"/>
</dbReference>
<protein>
    <submittedName>
        <fullName evidence="2">Uncharacterized protein</fullName>
    </submittedName>
</protein>
<name>A0ABN1Z9Z8_9MICO</name>
<accession>A0ABN1Z9Z8</accession>
<evidence type="ECO:0000256" key="1">
    <source>
        <dbReference type="SAM" id="MobiDB-lite"/>
    </source>
</evidence>
<sequence>MFGSRPIATNSVVPMAKPPSARARMASVRRAGVSWDMEPVLVPEHGGTGTVGASTVLASTGRTVAGSV</sequence>
<organism evidence="2 3">
    <name type="scientific">Curtobacterium herbarum</name>
    <dbReference type="NCBI Taxonomy" id="150122"/>
    <lineage>
        <taxon>Bacteria</taxon>
        <taxon>Bacillati</taxon>
        <taxon>Actinomycetota</taxon>
        <taxon>Actinomycetes</taxon>
        <taxon>Micrococcales</taxon>
        <taxon>Microbacteriaceae</taxon>
        <taxon>Curtobacterium</taxon>
    </lineage>
</organism>
<feature type="region of interest" description="Disordered" evidence="1">
    <location>
        <begin position="1"/>
        <end position="21"/>
    </location>
</feature>
<proteinExistence type="predicted"/>
<dbReference type="Proteomes" id="UP001501742">
    <property type="component" value="Unassembled WGS sequence"/>
</dbReference>
<evidence type="ECO:0000313" key="2">
    <source>
        <dbReference type="EMBL" id="GAA1492400.1"/>
    </source>
</evidence>